<dbReference type="GO" id="GO:0016491">
    <property type="term" value="F:oxidoreductase activity"/>
    <property type="evidence" value="ECO:0007669"/>
    <property type="project" value="UniProtKB-KW"/>
</dbReference>
<evidence type="ECO:0000256" key="3">
    <source>
        <dbReference type="RuleBase" id="RU000363"/>
    </source>
</evidence>
<dbReference type="EMBL" id="SNWD01000005">
    <property type="protein sequence ID" value="TDN82822.1"/>
    <property type="molecule type" value="Genomic_DNA"/>
</dbReference>
<protein>
    <submittedName>
        <fullName evidence="4">Putative oxidoreductase</fullName>
    </submittedName>
</protein>
<keyword evidence="5" id="KW-1185">Reference proteome</keyword>
<evidence type="ECO:0000256" key="1">
    <source>
        <dbReference type="ARBA" id="ARBA00006484"/>
    </source>
</evidence>
<dbReference type="InterPro" id="IPR036291">
    <property type="entry name" value="NAD(P)-bd_dom_sf"/>
</dbReference>
<dbReference type="PRINTS" id="PR00081">
    <property type="entry name" value="GDHRDH"/>
</dbReference>
<evidence type="ECO:0000256" key="2">
    <source>
        <dbReference type="ARBA" id="ARBA00023002"/>
    </source>
</evidence>
<dbReference type="OrthoDB" id="9810734at2"/>
<gene>
    <name evidence="4" type="ORF">EV664_10518</name>
</gene>
<dbReference type="Proteomes" id="UP000295493">
    <property type="component" value="Unassembled WGS sequence"/>
</dbReference>
<dbReference type="RefSeq" id="WP_133495381.1">
    <property type="nucleotide sequence ID" value="NZ_BMLU01000005.1"/>
</dbReference>
<comment type="caution">
    <text evidence="4">The sequence shown here is derived from an EMBL/GenBank/DDBJ whole genome shotgun (WGS) entry which is preliminary data.</text>
</comment>
<proteinExistence type="inferred from homology"/>
<dbReference type="Pfam" id="PF00106">
    <property type="entry name" value="adh_short"/>
    <property type="match status" value="1"/>
</dbReference>
<evidence type="ECO:0000313" key="4">
    <source>
        <dbReference type="EMBL" id="TDN82822.1"/>
    </source>
</evidence>
<dbReference type="Gene3D" id="3.40.50.720">
    <property type="entry name" value="NAD(P)-binding Rossmann-like Domain"/>
    <property type="match status" value="1"/>
</dbReference>
<dbReference type="AlphaFoldDB" id="A0A4R6FMM7"/>
<keyword evidence="2" id="KW-0560">Oxidoreductase</keyword>
<dbReference type="GO" id="GO:0016020">
    <property type="term" value="C:membrane"/>
    <property type="evidence" value="ECO:0007669"/>
    <property type="project" value="TreeGrafter"/>
</dbReference>
<accession>A0A4R6FMM7</accession>
<organism evidence="4 5">
    <name type="scientific">Stakelama pacifica</name>
    <dbReference type="NCBI Taxonomy" id="517720"/>
    <lineage>
        <taxon>Bacteria</taxon>
        <taxon>Pseudomonadati</taxon>
        <taxon>Pseudomonadota</taxon>
        <taxon>Alphaproteobacteria</taxon>
        <taxon>Sphingomonadales</taxon>
        <taxon>Sphingomonadaceae</taxon>
        <taxon>Stakelama</taxon>
    </lineage>
</organism>
<evidence type="ECO:0000313" key="5">
    <source>
        <dbReference type="Proteomes" id="UP000295493"/>
    </source>
</evidence>
<dbReference type="PRINTS" id="PR00080">
    <property type="entry name" value="SDRFAMILY"/>
</dbReference>
<sequence length="252" mass="27418">MKNSGNTIILTGGGSGIGRLIARRLHDAGNTVIIASRNMDALAETAEGYANIHTLELDQTDPVSIDAFAKRIADDFPQANMLINNAGIMRMEGSLAAKRDLADAEESVTNNLLGPIRLTNALIDQLVAQPNAALINVTSGLAFVPLVLAPTYSAIKAGIHNYTVSLRAVLKDRVEVIEIAPPALRTTLTPGQENNERFMDPELFVDQVMDLLQRDPTPAEVLVEEVDYMRRTEKEDRLEETVAGINPFLANF</sequence>
<comment type="similarity">
    <text evidence="1 3">Belongs to the short-chain dehydrogenases/reductases (SDR) family.</text>
</comment>
<dbReference type="PANTHER" id="PTHR44196:SF1">
    <property type="entry name" value="DEHYDROGENASE_REDUCTASE SDR FAMILY MEMBER 7B"/>
    <property type="match status" value="1"/>
</dbReference>
<dbReference type="SUPFAM" id="SSF51735">
    <property type="entry name" value="NAD(P)-binding Rossmann-fold domains"/>
    <property type="match status" value="1"/>
</dbReference>
<reference evidence="4 5" key="1">
    <citation type="submission" date="2019-03" db="EMBL/GenBank/DDBJ databases">
        <title>Genomic Encyclopedia of Type Strains, Phase IV (KMG-IV): sequencing the most valuable type-strain genomes for metagenomic binning, comparative biology and taxonomic classification.</title>
        <authorList>
            <person name="Goeker M."/>
        </authorList>
    </citation>
    <scope>NUCLEOTIDE SEQUENCE [LARGE SCALE GENOMIC DNA]</scope>
    <source>
        <strain evidence="4 5">DSM 25059</strain>
    </source>
</reference>
<name>A0A4R6FMM7_9SPHN</name>
<dbReference type="PANTHER" id="PTHR44196">
    <property type="entry name" value="DEHYDROGENASE/REDUCTASE SDR FAMILY MEMBER 7B"/>
    <property type="match status" value="1"/>
</dbReference>
<dbReference type="InterPro" id="IPR002347">
    <property type="entry name" value="SDR_fam"/>
</dbReference>